<dbReference type="OrthoDB" id="9808669at2"/>
<name>A0A9Q6Z118_HISSO</name>
<accession>A0A9Q6Z118</accession>
<comment type="pathway">
    <text evidence="1">Lipid metabolism; fatty acid biosynthesis.</text>
</comment>
<dbReference type="GO" id="GO:0005829">
    <property type="term" value="C:cytosol"/>
    <property type="evidence" value="ECO:0007669"/>
    <property type="project" value="TreeGrafter"/>
</dbReference>
<dbReference type="PANTHER" id="PTHR11712:SF325">
    <property type="entry name" value="3-OXOACYL-(ACYL-CARRIER-PROTEIN) SYNTHASE II FABF"/>
    <property type="match status" value="1"/>
</dbReference>
<dbReference type="RefSeq" id="WP_075293556.1">
    <property type="nucleotide sequence ID" value="NZ_CP018802.1"/>
</dbReference>
<dbReference type="Pfam" id="PF00109">
    <property type="entry name" value="ketoacyl-synt"/>
    <property type="match status" value="1"/>
</dbReference>
<evidence type="ECO:0000256" key="1">
    <source>
        <dbReference type="ARBA" id="ARBA00005194"/>
    </source>
</evidence>
<dbReference type="InterPro" id="IPR016039">
    <property type="entry name" value="Thiolase-like"/>
</dbReference>
<evidence type="ECO:0000256" key="4">
    <source>
        <dbReference type="RuleBase" id="RU003694"/>
    </source>
</evidence>
<dbReference type="Pfam" id="PF02801">
    <property type="entry name" value="Ketoacyl-synt_C"/>
    <property type="match status" value="1"/>
</dbReference>
<dbReference type="InterPro" id="IPR018201">
    <property type="entry name" value="Ketoacyl_synth_AS"/>
</dbReference>
<dbReference type="PROSITE" id="PS52004">
    <property type="entry name" value="KS3_2"/>
    <property type="match status" value="1"/>
</dbReference>
<dbReference type="InterPro" id="IPR014031">
    <property type="entry name" value="Ketoacyl_synth_C"/>
</dbReference>
<dbReference type="AlphaFoldDB" id="A0A9Q6Z118"/>
<dbReference type="InterPro" id="IPR014030">
    <property type="entry name" value="Ketoacyl_synth_N"/>
</dbReference>
<dbReference type="Gene3D" id="3.40.47.10">
    <property type="match status" value="1"/>
</dbReference>
<dbReference type="PANTHER" id="PTHR11712">
    <property type="entry name" value="POLYKETIDE SYNTHASE-RELATED"/>
    <property type="match status" value="1"/>
</dbReference>
<evidence type="ECO:0000256" key="3">
    <source>
        <dbReference type="ARBA" id="ARBA00022679"/>
    </source>
</evidence>
<keyword evidence="7" id="KW-1185">Reference proteome</keyword>
<protein>
    <submittedName>
        <fullName evidence="6">Beta-ketoacyl-ACP synthase</fullName>
    </submittedName>
</protein>
<dbReference type="SMART" id="SM00825">
    <property type="entry name" value="PKS_KS"/>
    <property type="match status" value="1"/>
</dbReference>
<dbReference type="NCBIfam" id="NF006587">
    <property type="entry name" value="PRK09116.1"/>
    <property type="match status" value="1"/>
</dbReference>
<evidence type="ECO:0000313" key="7">
    <source>
        <dbReference type="Proteomes" id="UP000595373"/>
    </source>
</evidence>
<reference evidence="6 7" key="1">
    <citation type="submission" date="2020-12" db="EMBL/GenBank/DDBJ databases">
        <title>ASc-MMNZ-VFA-070.</title>
        <authorList>
            <person name="Schryvers A."/>
            <person name="Mostafa Nazari M."/>
            <person name="Farshchi Andisi V."/>
            <person name="Timsit E."/>
            <person name="Walter Morck D."/>
        </authorList>
    </citation>
    <scope>NUCLEOTIDE SEQUENCE [LARGE SCALE GENOMIC DNA]</scope>
    <source>
        <strain evidence="6 7">ASc-MMNZ-VFA-070</strain>
    </source>
</reference>
<dbReference type="SUPFAM" id="SSF53901">
    <property type="entry name" value="Thiolase-like"/>
    <property type="match status" value="2"/>
</dbReference>
<dbReference type="InterPro" id="IPR000794">
    <property type="entry name" value="Beta-ketoacyl_synthase"/>
</dbReference>
<dbReference type="EMBL" id="CP066558">
    <property type="protein sequence ID" value="QQF82457.1"/>
    <property type="molecule type" value="Genomic_DNA"/>
</dbReference>
<feature type="domain" description="Ketosynthase family 3 (KS3)" evidence="5">
    <location>
        <begin position="1"/>
        <end position="411"/>
    </location>
</feature>
<evidence type="ECO:0000256" key="2">
    <source>
        <dbReference type="ARBA" id="ARBA00008467"/>
    </source>
</evidence>
<dbReference type="GO" id="GO:0004315">
    <property type="term" value="F:3-oxoacyl-[acyl-carrier-protein] synthase activity"/>
    <property type="evidence" value="ECO:0007669"/>
    <property type="project" value="InterPro"/>
</dbReference>
<evidence type="ECO:0000259" key="5">
    <source>
        <dbReference type="PROSITE" id="PS52004"/>
    </source>
</evidence>
<proteinExistence type="inferred from homology"/>
<dbReference type="CDD" id="cd00834">
    <property type="entry name" value="KAS_I_II"/>
    <property type="match status" value="1"/>
</dbReference>
<keyword evidence="3 4" id="KW-0808">Transferase</keyword>
<gene>
    <name evidence="6" type="ORF">JFL49_00610</name>
</gene>
<sequence length="415" mass="45347">MKRVVVTGIGGITAFGNDWQKIKTAFQRKQNAVKSMNDWVERFPELDARLGAVIEDYYPPKHWNRKQLRSLGRVSQLVVDASERALANASLLDEDGIILEYLKDGRMGVACGSSTGSTNDIKDAAELLMTGKSDGFNANTYVRMMPHTTAANIGIFFGLTGRIIPTSSACSSGSQAIGYSYEAIKYGLIPMMLAGGGEEFCPSEVYVFDSLYAASRNNDNPSHTPRPYDKARDGLVIGEGGCMFVLEELEHALARGANIIAEVVGYGANSDGSHVTRPQKDTMQRCMELALKDAGIEPSKIGYVSGHGTATEQGDIAETQATEAVFGYVPMSSQKSYLGHTLGACGALESWFSIEMMRDGWFAPTINLDNVDERCGKVDYIQHDGREIHTDYVMNNNFAFGGVNTSLIFKRWTDE</sequence>
<dbReference type="GO" id="GO:0006633">
    <property type="term" value="P:fatty acid biosynthetic process"/>
    <property type="evidence" value="ECO:0007669"/>
    <property type="project" value="InterPro"/>
</dbReference>
<dbReference type="InterPro" id="IPR020841">
    <property type="entry name" value="PKS_Beta-ketoAc_synthase_dom"/>
</dbReference>
<comment type="similarity">
    <text evidence="2 4">Belongs to the thiolase-like superfamily. Beta-ketoacyl-ACP synthases family.</text>
</comment>
<dbReference type="PROSITE" id="PS00606">
    <property type="entry name" value="KS3_1"/>
    <property type="match status" value="1"/>
</dbReference>
<organism evidence="6 7">
    <name type="scientific">Histophilus somni</name>
    <name type="common">Haemophilus somnus</name>
    <dbReference type="NCBI Taxonomy" id="731"/>
    <lineage>
        <taxon>Bacteria</taxon>
        <taxon>Pseudomonadati</taxon>
        <taxon>Pseudomonadota</taxon>
        <taxon>Gammaproteobacteria</taxon>
        <taxon>Pasteurellales</taxon>
        <taxon>Pasteurellaceae</taxon>
        <taxon>Histophilus</taxon>
    </lineage>
</organism>
<dbReference type="Proteomes" id="UP000595373">
    <property type="component" value="Chromosome"/>
</dbReference>
<evidence type="ECO:0000313" key="6">
    <source>
        <dbReference type="EMBL" id="QQF82457.1"/>
    </source>
</evidence>